<accession>A0A7W9TRC0</accession>
<name>A0A7W9TRC0_CASDE</name>
<dbReference type="AlphaFoldDB" id="A0A7W9TRC0"/>
<dbReference type="PANTHER" id="PTHR13903">
    <property type="entry name" value="PIRIN-RELATED"/>
    <property type="match status" value="1"/>
</dbReference>
<dbReference type="InterPro" id="IPR003829">
    <property type="entry name" value="Pirin_N_dom"/>
</dbReference>
<feature type="binding site" evidence="2">
    <location>
        <position position="105"/>
    </location>
    <ligand>
        <name>Fe cation</name>
        <dbReference type="ChEBI" id="CHEBI:24875"/>
    </ligand>
</feature>
<dbReference type="InterPro" id="IPR014710">
    <property type="entry name" value="RmlC-like_jellyroll"/>
</dbReference>
<evidence type="ECO:0000313" key="7">
    <source>
        <dbReference type="Proteomes" id="UP000541136"/>
    </source>
</evidence>
<dbReference type="CDD" id="cd02247">
    <property type="entry name" value="cupin_pirin_C"/>
    <property type="match status" value="1"/>
</dbReference>
<dbReference type="Proteomes" id="UP000541136">
    <property type="component" value="Unassembled WGS sequence"/>
</dbReference>
<evidence type="ECO:0000259" key="4">
    <source>
        <dbReference type="Pfam" id="PF02678"/>
    </source>
</evidence>
<dbReference type="InterPro" id="IPR012093">
    <property type="entry name" value="Pirin"/>
</dbReference>
<reference evidence="6 7" key="1">
    <citation type="submission" date="2020-08" db="EMBL/GenBank/DDBJ databases">
        <title>Genomic Encyclopedia of Type Strains, Phase IV (KMG-IV): sequencing the most valuable type-strain genomes for metagenomic binning, comparative biology and taxonomic classification.</title>
        <authorList>
            <person name="Goeker M."/>
        </authorList>
    </citation>
    <scope>NUCLEOTIDE SEQUENCE [LARGE SCALE GENOMIC DNA]</scope>
    <source>
        <strain evidence="6 7">DSM 12141</strain>
    </source>
</reference>
<feature type="domain" description="Pirin N-terminal" evidence="4">
    <location>
        <begin position="21"/>
        <end position="121"/>
    </location>
</feature>
<evidence type="ECO:0000256" key="1">
    <source>
        <dbReference type="ARBA" id="ARBA00008416"/>
    </source>
</evidence>
<keyword evidence="2" id="KW-0408">Iron</keyword>
<dbReference type="Pfam" id="PF05726">
    <property type="entry name" value="Pirin_C"/>
    <property type="match status" value="1"/>
</dbReference>
<dbReference type="RefSeq" id="WP_151024483.1">
    <property type="nucleotide sequence ID" value="NZ_JACHIB010000027.1"/>
</dbReference>
<dbReference type="SUPFAM" id="SSF51182">
    <property type="entry name" value="RmlC-like cupins"/>
    <property type="match status" value="1"/>
</dbReference>
<feature type="binding site" evidence="2">
    <location>
        <position position="59"/>
    </location>
    <ligand>
        <name>Fe cation</name>
        <dbReference type="ChEBI" id="CHEBI:24875"/>
    </ligand>
</feature>
<keyword evidence="2" id="KW-0479">Metal-binding</keyword>
<proteinExistence type="inferred from homology"/>
<evidence type="ECO:0000256" key="3">
    <source>
        <dbReference type="RuleBase" id="RU003457"/>
    </source>
</evidence>
<protein>
    <recommendedName>
        <fullName evidence="8">Pirin family protein</fullName>
    </recommendedName>
</protein>
<evidence type="ECO:0008006" key="8">
    <source>
        <dbReference type="Google" id="ProtNLM"/>
    </source>
</evidence>
<evidence type="ECO:0000313" key="6">
    <source>
        <dbReference type="EMBL" id="MBB6085455.1"/>
    </source>
</evidence>
<dbReference type="CDD" id="cd02909">
    <property type="entry name" value="cupin_pirin_N"/>
    <property type="match status" value="1"/>
</dbReference>
<evidence type="ECO:0000259" key="5">
    <source>
        <dbReference type="Pfam" id="PF05726"/>
    </source>
</evidence>
<comment type="caution">
    <text evidence="6">The sequence shown here is derived from an EMBL/GenBank/DDBJ whole genome shotgun (WGS) entry which is preliminary data.</text>
</comment>
<feature type="domain" description="Pirin C-terminal" evidence="5">
    <location>
        <begin position="182"/>
        <end position="284"/>
    </location>
</feature>
<comment type="cofactor">
    <cofactor evidence="2">
        <name>Fe cation</name>
        <dbReference type="ChEBI" id="CHEBI:24875"/>
    </cofactor>
    <text evidence="2">Binds 1 Fe cation per subunit.</text>
</comment>
<sequence length="287" mass="31294">MSHRAITRILPAQPTQDGAGVRLLRALGQQRQCRMDPFLMLDAFSSDDPDDYIAGFPPHPHRGFETVTYIVDGHMRHRDHLGNEGDLKAGGVQWMTAGRGIIHEEMPQQENGLLRGFQIWLNLPAADKMRPAHYRDIPAESIATAGLPEGGFIKLIAGTIPWATCPLQGPGEGHPATQPLIADIRVMPGQFVDIPVPATHQALLYVFEGRLAAGDRAVEAGHTVWYDDRGETLHVAAAPGSDEGVRVLLLAGKPLNEPIAQYGPFVMNTAEEIEQALSDYRDGVLAQ</sequence>
<dbReference type="EMBL" id="JACHIB010000027">
    <property type="protein sequence ID" value="MBB6085455.1"/>
    <property type="molecule type" value="Genomic_DNA"/>
</dbReference>
<dbReference type="Gene3D" id="2.60.120.10">
    <property type="entry name" value="Jelly Rolls"/>
    <property type="match status" value="2"/>
</dbReference>
<dbReference type="PIRSF" id="PIRSF006232">
    <property type="entry name" value="Pirin"/>
    <property type="match status" value="1"/>
</dbReference>
<feature type="binding site" evidence="2">
    <location>
        <position position="103"/>
    </location>
    <ligand>
        <name>Fe cation</name>
        <dbReference type="ChEBI" id="CHEBI:24875"/>
    </ligand>
</feature>
<comment type="similarity">
    <text evidence="1 3">Belongs to the pirin family.</text>
</comment>
<feature type="binding site" evidence="2">
    <location>
        <position position="61"/>
    </location>
    <ligand>
        <name>Fe cation</name>
        <dbReference type="ChEBI" id="CHEBI:24875"/>
    </ligand>
</feature>
<organism evidence="6 7">
    <name type="scientific">Castellaniella defragrans</name>
    <name type="common">Alcaligenes defragrans</name>
    <dbReference type="NCBI Taxonomy" id="75697"/>
    <lineage>
        <taxon>Bacteria</taxon>
        <taxon>Pseudomonadati</taxon>
        <taxon>Pseudomonadota</taxon>
        <taxon>Betaproteobacteria</taxon>
        <taxon>Burkholderiales</taxon>
        <taxon>Alcaligenaceae</taxon>
        <taxon>Castellaniella</taxon>
    </lineage>
</organism>
<evidence type="ECO:0000256" key="2">
    <source>
        <dbReference type="PIRSR" id="PIRSR006232-1"/>
    </source>
</evidence>
<dbReference type="GO" id="GO:0046872">
    <property type="term" value="F:metal ion binding"/>
    <property type="evidence" value="ECO:0007669"/>
    <property type="project" value="UniProtKB-KW"/>
</dbReference>
<dbReference type="InterPro" id="IPR011051">
    <property type="entry name" value="RmlC_Cupin_sf"/>
</dbReference>
<dbReference type="PANTHER" id="PTHR13903:SF8">
    <property type="entry name" value="PIRIN"/>
    <property type="match status" value="1"/>
</dbReference>
<gene>
    <name evidence="6" type="ORF">HNR28_003515</name>
</gene>
<dbReference type="InterPro" id="IPR008778">
    <property type="entry name" value="Pirin_C_dom"/>
</dbReference>
<dbReference type="Pfam" id="PF02678">
    <property type="entry name" value="Pirin"/>
    <property type="match status" value="1"/>
</dbReference>